<evidence type="ECO:0000256" key="1">
    <source>
        <dbReference type="SAM" id="SignalP"/>
    </source>
</evidence>
<evidence type="ECO:0000313" key="2">
    <source>
        <dbReference type="EMBL" id="CAD2207784.1"/>
    </source>
</evidence>
<dbReference type="Proteomes" id="UP000580250">
    <property type="component" value="Unassembled WGS sequence"/>
</dbReference>
<dbReference type="AlphaFoldDB" id="A0A6V7Y8E9"/>
<protein>
    <submittedName>
        <fullName evidence="2">Uncharacterized protein</fullName>
    </submittedName>
</protein>
<organism evidence="2 3">
    <name type="scientific">Meloidogyne enterolobii</name>
    <name type="common">Root-knot nematode worm</name>
    <name type="synonym">Meloidogyne mayaguensis</name>
    <dbReference type="NCBI Taxonomy" id="390850"/>
    <lineage>
        <taxon>Eukaryota</taxon>
        <taxon>Metazoa</taxon>
        <taxon>Ecdysozoa</taxon>
        <taxon>Nematoda</taxon>
        <taxon>Chromadorea</taxon>
        <taxon>Rhabditida</taxon>
        <taxon>Tylenchina</taxon>
        <taxon>Tylenchomorpha</taxon>
        <taxon>Tylenchoidea</taxon>
        <taxon>Meloidogynidae</taxon>
        <taxon>Meloidogyninae</taxon>
        <taxon>Meloidogyne</taxon>
    </lineage>
</organism>
<reference evidence="2 3" key="1">
    <citation type="submission" date="2020-08" db="EMBL/GenBank/DDBJ databases">
        <authorList>
            <person name="Koutsovoulos G."/>
            <person name="Danchin GJ E."/>
        </authorList>
    </citation>
    <scope>NUCLEOTIDE SEQUENCE [LARGE SCALE GENOMIC DNA]</scope>
</reference>
<proteinExistence type="predicted"/>
<dbReference type="EMBL" id="CAJEWN010003484">
    <property type="protein sequence ID" value="CAD2207784.1"/>
    <property type="molecule type" value="Genomic_DNA"/>
</dbReference>
<dbReference type="OrthoDB" id="5901705at2759"/>
<name>A0A6V7Y8E9_MELEN</name>
<evidence type="ECO:0000313" key="3">
    <source>
        <dbReference type="Proteomes" id="UP000580250"/>
    </source>
</evidence>
<sequence>MSLTLIILFLLLLQLQPCYFRVETQHEQLLEAKNHNQPPNKISQENKHLFGKEEKALIPHEKPKPNENVKNSDNKIKSEIKVKDAGENNPQPKLHKIFLECAIKERIKPGQKASVLQTVHSYARMKNINNALFFGLSDDVFIGSKSLISKCVEDKDANIKIYAKHIVETRCKLKDEGVTEFKITEDFKLNLKKNSEGKCVRSHLVNHKTAHHFEHYVCKREDCEVKMVLVERYGKDNEIKNIFYSKMDYSFECLKHHGCGKVYELKEVHPSKDENGVKLKQNKLFQECAVKRDNNIETLVKHVELSPTQILFFSKGEHVYHAGQAQIKQNCEKDKAAKMKIPVKHITLVLRGEKKNKIVWKDYEEFNSNKKSVVMVIKPFLGSKNKHCSAMAANHYYQIFLCRKEVCGGHGKLFLMRKLKTGNKEQTKLMKMDDGEDVHVTHIFTVEQKSEKSEVIDQIIKRCKGTEHVIEGGNE</sequence>
<feature type="signal peptide" evidence="1">
    <location>
        <begin position="1"/>
        <end position="20"/>
    </location>
</feature>
<feature type="chain" id="PRO_5028084236" evidence="1">
    <location>
        <begin position="21"/>
        <end position="475"/>
    </location>
</feature>
<comment type="caution">
    <text evidence="2">The sequence shown here is derived from an EMBL/GenBank/DDBJ whole genome shotgun (WGS) entry which is preliminary data.</text>
</comment>
<accession>A0A6V7Y8E9</accession>
<gene>
    <name evidence="2" type="ORF">MENT_LOCUS61753</name>
</gene>
<keyword evidence="1" id="KW-0732">Signal</keyword>